<comment type="pathway">
    <text evidence="2 8">Carbohydrate metabolism; hexose metabolism.</text>
</comment>
<name>A0A090IRV7_9BACI</name>
<feature type="binding site" evidence="11">
    <location>
        <begin position="179"/>
        <end position="181"/>
    </location>
    <ligand>
        <name>beta-D-galactose</name>
        <dbReference type="ChEBI" id="CHEBI:27667"/>
    </ligand>
</feature>
<dbReference type="InterPro" id="IPR018052">
    <property type="entry name" value="Ald1_epimerase_CS"/>
</dbReference>
<dbReference type="GO" id="GO:0006006">
    <property type="term" value="P:glucose metabolic process"/>
    <property type="evidence" value="ECO:0007669"/>
    <property type="project" value="TreeGrafter"/>
</dbReference>
<gene>
    <name evidence="12" type="ORF">BT1A1_0508</name>
</gene>
<evidence type="ECO:0000256" key="9">
    <source>
        <dbReference type="PIRSR" id="PIRSR005096-1"/>
    </source>
</evidence>
<reference evidence="12 13" key="1">
    <citation type="submission" date="2014-07" db="EMBL/GenBank/DDBJ databases">
        <authorList>
            <person name="Wibberg Daniel"/>
        </authorList>
    </citation>
    <scope>NUCLEOTIDE SEQUENCE [LARGE SCALE GENOMIC DNA]</scope>
</reference>
<evidence type="ECO:0000256" key="6">
    <source>
        <dbReference type="ARBA" id="ARBA00023235"/>
    </source>
</evidence>
<organism evidence="12 13">
    <name type="scientific">Caldibacillus thermoamylovorans</name>
    <dbReference type="NCBI Taxonomy" id="35841"/>
    <lineage>
        <taxon>Bacteria</taxon>
        <taxon>Bacillati</taxon>
        <taxon>Bacillota</taxon>
        <taxon>Bacilli</taxon>
        <taxon>Bacillales</taxon>
        <taxon>Bacillaceae</taxon>
        <taxon>Caldibacillus</taxon>
    </lineage>
</organism>
<dbReference type="PANTHER" id="PTHR10091">
    <property type="entry name" value="ALDOSE-1-EPIMERASE"/>
    <property type="match status" value="1"/>
</dbReference>
<evidence type="ECO:0000256" key="1">
    <source>
        <dbReference type="ARBA" id="ARBA00001614"/>
    </source>
</evidence>
<dbReference type="EC" id="5.1.3.3" evidence="4 8"/>
<dbReference type="CDD" id="cd09019">
    <property type="entry name" value="galactose_mutarotase_like"/>
    <property type="match status" value="1"/>
</dbReference>
<accession>A0A090IRV7</accession>
<dbReference type="PANTHER" id="PTHR10091:SF0">
    <property type="entry name" value="GALACTOSE MUTAROTASE"/>
    <property type="match status" value="1"/>
</dbReference>
<comment type="catalytic activity">
    <reaction evidence="1 8">
        <text>alpha-D-glucose = beta-D-glucose</text>
        <dbReference type="Rhea" id="RHEA:10264"/>
        <dbReference type="ChEBI" id="CHEBI:15903"/>
        <dbReference type="ChEBI" id="CHEBI:17925"/>
        <dbReference type="EC" id="5.1.3.3"/>
    </reaction>
</comment>
<keyword evidence="13" id="KW-1185">Reference proteome</keyword>
<evidence type="ECO:0000313" key="12">
    <source>
        <dbReference type="EMBL" id="CEE00367.1"/>
    </source>
</evidence>
<feature type="binding site" evidence="10">
    <location>
        <position position="252"/>
    </location>
    <ligand>
        <name>beta-D-galactose</name>
        <dbReference type="ChEBI" id="CHEBI:27667"/>
    </ligand>
</feature>
<dbReference type="Gene3D" id="2.70.98.10">
    <property type="match status" value="1"/>
</dbReference>
<dbReference type="SUPFAM" id="SSF74650">
    <property type="entry name" value="Galactose mutarotase-like"/>
    <property type="match status" value="1"/>
</dbReference>
<keyword evidence="6 8" id="KW-0413">Isomerase</keyword>
<dbReference type="UniPathway" id="UPA00242"/>
<evidence type="ECO:0000256" key="7">
    <source>
        <dbReference type="ARBA" id="ARBA00023277"/>
    </source>
</evidence>
<feature type="active site" description="Proton donor" evidence="9">
    <location>
        <position position="179"/>
    </location>
</feature>
<dbReference type="GO" id="GO:0005737">
    <property type="term" value="C:cytoplasm"/>
    <property type="evidence" value="ECO:0007669"/>
    <property type="project" value="TreeGrafter"/>
</dbReference>
<dbReference type="Pfam" id="PF01263">
    <property type="entry name" value="Aldose_epim"/>
    <property type="match status" value="1"/>
</dbReference>
<evidence type="ECO:0000256" key="10">
    <source>
        <dbReference type="PIRSR" id="PIRSR005096-2"/>
    </source>
</evidence>
<dbReference type="InterPro" id="IPR011013">
    <property type="entry name" value="Gal_mutarotase_sf_dom"/>
</dbReference>
<dbReference type="GO" id="GO:0033499">
    <property type="term" value="P:galactose catabolic process via UDP-galactose, Leloir pathway"/>
    <property type="evidence" value="ECO:0007669"/>
    <property type="project" value="TreeGrafter"/>
</dbReference>
<dbReference type="Proteomes" id="UP000040576">
    <property type="component" value="Unassembled WGS sequence"/>
</dbReference>
<dbReference type="RefSeq" id="WP_034767759.1">
    <property type="nucleotide sequence ID" value="NZ_CCRF01000017.1"/>
</dbReference>
<feature type="active site" description="Proton acceptor" evidence="9">
    <location>
        <position position="314"/>
    </location>
</feature>
<keyword evidence="7 8" id="KW-0119">Carbohydrate metabolism</keyword>
<dbReference type="PIRSF" id="PIRSF005096">
    <property type="entry name" value="GALM"/>
    <property type="match status" value="1"/>
</dbReference>
<dbReference type="InterPro" id="IPR015443">
    <property type="entry name" value="Aldose_1-epimerase"/>
</dbReference>
<proteinExistence type="inferred from homology"/>
<protein>
    <recommendedName>
        <fullName evidence="5 8">Aldose 1-epimerase</fullName>
        <ecNumber evidence="4 8">5.1.3.3</ecNumber>
    </recommendedName>
</protein>
<evidence type="ECO:0000256" key="4">
    <source>
        <dbReference type="ARBA" id="ARBA00013185"/>
    </source>
</evidence>
<evidence type="ECO:0000256" key="2">
    <source>
        <dbReference type="ARBA" id="ARBA00005028"/>
    </source>
</evidence>
<dbReference type="AlphaFoldDB" id="A0A090IRV7"/>
<dbReference type="PROSITE" id="PS00545">
    <property type="entry name" value="ALDOSE_1_EPIMERASE"/>
    <property type="match status" value="1"/>
</dbReference>
<sequence>MNITTKEFGIVDEEKVYLYTLENNRGMKLSCTNFGCVVTEILAPDRNGIFENVVLGFNNVDQYIQHKTYFGAVVGRVAGRIKDAEFELDGKQYILPKTEGNNHIHGGVKGLHERVWLAEPIEQKNAVGMKFTYFSKNGEEGYPGNVELTVTYLLTNDNQWIFTCHATTDQKTILNVTNHSYFNLTGQVKDDILNHELTLKCDRFLELDKELLPTGNIINVENTVFDFRQGRKIIDGVHSNHPQNILVGNGYDHPFIFTENHNREIFLKESVSGRTLTVETNQPCVVLYSSNQLQGDFTIQEGVQARKYLGLCLETQGLPDAIHHPHFPSIVLDKGETYELKTVYSFGVEQA</sequence>
<evidence type="ECO:0000313" key="13">
    <source>
        <dbReference type="Proteomes" id="UP000040576"/>
    </source>
</evidence>
<comment type="similarity">
    <text evidence="3 8">Belongs to the aldose epimerase family.</text>
</comment>
<evidence type="ECO:0000256" key="5">
    <source>
        <dbReference type="ARBA" id="ARBA00014165"/>
    </source>
</evidence>
<dbReference type="NCBIfam" id="NF008277">
    <property type="entry name" value="PRK11055.1"/>
    <property type="match status" value="1"/>
</dbReference>
<dbReference type="InterPro" id="IPR014718">
    <property type="entry name" value="GH-type_carb-bd"/>
</dbReference>
<evidence type="ECO:0000256" key="3">
    <source>
        <dbReference type="ARBA" id="ARBA00006206"/>
    </source>
</evidence>
<evidence type="ECO:0000256" key="11">
    <source>
        <dbReference type="PIRSR" id="PIRSR005096-3"/>
    </source>
</evidence>
<dbReference type="GO" id="GO:0004034">
    <property type="term" value="F:aldose 1-epimerase activity"/>
    <property type="evidence" value="ECO:0007669"/>
    <property type="project" value="UniProtKB-EC"/>
</dbReference>
<evidence type="ECO:0000256" key="8">
    <source>
        <dbReference type="PIRNR" id="PIRNR005096"/>
    </source>
</evidence>
<dbReference type="InterPro" id="IPR047215">
    <property type="entry name" value="Galactose_mutarotase-like"/>
</dbReference>
<dbReference type="InterPro" id="IPR008183">
    <property type="entry name" value="Aldose_1/G6P_1-epimerase"/>
</dbReference>
<dbReference type="GO" id="GO:0030246">
    <property type="term" value="F:carbohydrate binding"/>
    <property type="evidence" value="ECO:0007669"/>
    <property type="project" value="InterPro"/>
</dbReference>
<dbReference type="EMBL" id="CCRF01000017">
    <property type="protein sequence ID" value="CEE00367.1"/>
    <property type="molecule type" value="Genomic_DNA"/>
</dbReference>